<dbReference type="Gene3D" id="3.30.450.20">
    <property type="entry name" value="PAS domain"/>
    <property type="match status" value="4"/>
</dbReference>
<evidence type="ECO:0000256" key="5">
    <source>
        <dbReference type="ARBA" id="ARBA00022777"/>
    </source>
</evidence>
<reference evidence="10 12" key="1">
    <citation type="submission" date="2016-10" db="EMBL/GenBank/DDBJ databases">
        <authorList>
            <person name="Varghese N."/>
            <person name="Submissions S."/>
        </authorList>
    </citation>
    <scope>NUCLEOTIDE SEQUENCE [LARGE SCALE GENOMIC DNA]</scope>
    <source>
        <strain evidence="10 12">CGMCC 1.7071</strain>
    </source>
</reference>
<proteinExistence type="predicted"/>
<evidence type="ECO:0000256" key="2">
    <source>
        <dbReference type="ARBA" id="ARBA00012438"/>
    </source>
</evidence>
<name>A0A1H8S2A8_9HYPH</name>
<dbReference type="InterPro" id="IPR005467">
    <property type="entry name" value="His_kinase_dom"/>
</dbReference>
<dbReference type="Gene3D" id="3.30.565.10">
    <property type="entry name" value="Histidine kinase-like ATPase, C-terminal domain"/>
    <property type="match status" value="1"/>
</dbReference>
<feature type="domain" description="PAS" evidence="7">
    <location>
        <begin position="403"/>
        <end position="480"/>
    </location>
</feature>
<dbReference type="Proteomes" id="UP000183063">
    <property type="component" value="Unassembled WGS sequence"/>
</dbReference>
<evidence type="ECO:0000259" key="8">
    <source>
        <dbReference type="PROSITE" id="PS50113"/>
    </source>
</evidence>
<evidence type="ECO:0000256" key="4">
    <source>
        <dbReference type="ARBA" id="ARBA00022679"/>
    </source>
</evidence>
<feature type="domain" description="Histidine kinase" evidence="6">
    <location>
        <begin position="555"/>
        <end position="767"/>
    </location>
</feature>
<dbReference type="PROSITE" id="PS50112">
    <property type="entry name" value="PAS"/>
    <property type="match status" value="4"/>
</dbReference>
<keyword evidence="3" id="KW-0597">Phosphoprotein</keyword>
<dbReference type="EC" id="2.7.13.3" evidence="2"/>
<dbReference type="EMBL" id="FNXB01000029">
    <property type="protein sequence ID" value="SEI10885.1"/>
    <property type="molecule type" value="Genomic_DNA"/>
</dbReference>
<dbReference type="InterPro" id="IPR004358">
    <property type="entry name" value="Sig_transdc_His_kin-like_C"/>
</dbReference>
<evidence type="ECO:0000259" key="7">
    <source>
        <dbReference type="PROSITE" id="PS50112"/>
    </source>
</evidence>
<evidence type="ECO:0000313" key="11">
    <source>
        <dbReference type="Proteomes" id="UP000183063"/>
    </source>
</evidence>
<dbReference type="EMBL" id="FOCV01000023">
    <property type="protein sequence ID" value="SEO72478.1"/>
    <property type="molecule type" value="Genomic_DNA"/>
</dbReference>
<dbReference type="RefSeq" id="WP_072378854.1">
    <property type="nucleotide sequence ID" value="NZ_FOCV01000023.1"/>
</dbReference>
<dbReference type="Pfam" id="PF02518">
    <property type="entry name" value="HATPase_c"/>
    <property type="match status" value="1"/>
</dbReference>
<dbReference type="Pfam" id="PF00512">
    <property type="entry name" value="HisKA"/>
    <property type="match status" value="1"/>
</dbReference>
<dbReference type="GO" id="GO:0000155">
    <property type="term" value="F:phosphorelay sensor kinase activity"/>
    <property type="evidence" value="ECO:0007669"/>
    <property type="project" value="InterPro"/>
</dbReference>
<dbReference type="InterPro" id="IPR036097">
    <property type="entry name" value="HisK_dim/P_sf"/>
</dbReference>
<keyword evidence="12" id="KW-1185">Reference proteome</keyword>
<dbReference type="SMART" id="SM00086">
    <property type="entry name" value="PAC"/>
    <property type="match status" value="4"/>
</dbReference>
<keyword evidence="4 9" id="KW-0808">Transferase</keyword>
<dbReference type="PRINTS" id="PR00344">
    <property type="entry name" value="BCTRLSENSOR"/>
</dbReference>
<dbReference type="PANTHER" id="PTHR43304:SF1">
    <property type="entry name" value="PAC DOMAIN-CONTAINING PROTEIN"/>
    <property type="match status" value="1"/>
</dbReference>
<dbReference type="PROSITE" id="PS50113">
    <property type="entry name" value="PAC"/>
    <property type="match status" value="3"/>
</dbReference>
<dbReference type="SMART" id="SM00388">
    <property type="entry name" value="HisKA"/>
    <property type="match status" value="1"/>
</dbReference>
<dbReference type="OrthoDB" id="226486at2"/>
<evidence type="ECO:0000313" key="12">
    <source>
        <dbReference type="Proteomes" id="UP000198939"/>
    </source>
</evidence>
<sequence length="770" mass="87394">MTPDTVTAGNSPIEAAKTVENLTGVGWAFDASGRWIYLSPALQAALGKTPDELNAWWSEGEVAWKQLLYPDDYERVAGEWRHSIHSGQPFDSEFRIRRRAGYGWVRSSGRAVRDGTGDILGWYGTSIDIDSFRATVDTLHDRELELSQLVDTVPGHLWRLTPEGEPIFFNRRMIDYLGRNVADIESPGLSRLDAMIEMAIHPDDAAEFGSTLNQSLVTGESFFMRYRLRRFDGVYRWMSSRAESMRDRDGRIVQWYGLCHDVNDQVRTEEALKRSEWHLQRLIDALPVNICSWTPEGALSYVSKRFLEQAGLTKTDFAEFAKAALDLIHPDDVEQVRDQAIRCIRSGEAFSMKYRRRGKDGLFRWTDDRFEPLRDADDAIVEWYGLSIDVDDEMRTQQSLRDSEHSLHQLVETLPALIYCLAPDGAPIYRSHKLSEYLGFEIEDKDEIGKHRLDVTLDAIIHPDELAAVKHKYSQSLPTGEPYAMRHRLRRFDGEYRWMETRALAMRNADGDIVQWNGVCIDIDDWLRAQEELRVAQRNLAKASEAASLAELTASIAHEIGQPLAAMVSSSDACQQWLSGDPPNVERAQKALERVVRSANTATEVVGRIRALFKHTPEARRTQALDAVAVEARDLMAEEATRRGVRMECRIEQDLPPLFFDPIQIQQVFVNLIRNALEAMDLAADRGMLQLSVRRDSKRVYTEISDTGPGVEDPEQIFEPFYTTKGQGMGMGLAICRSIVEAHGGRLWVERNDPTGAKFIFDLPVEGQEA</sequence>
<dbReference type="PANTHER" id="PTHR43304">
    <property type="entry name" value="PHYTOCHROME-LIKE PROTEIN CPH1"/>
    <property type="match status" value="1"/>
</dbReference>
<dbReference type="InterPro" id="IPR052162">
    <property type="entry name" value="Sensor_kinase/Photoreceptor"/>
</dbReference>
<dbReference type="SMART" id="SM00387">
    <property type="entry name" value="HATPase_c"/>
    <property type="match status" value="1"/>
</dbReference>
<organism evidence="9 11">
    <name type="scientific">Rhizobium tibeticum</name>
    <dbReference type="NCBI Taxonomy" id="501024"/>
    <lineage>
        <taxon>Bacteria</taxon>
        <taxon>Pseudomonadati</taxon>
        <taxon>Pseudomonadota</taxon>
        <taxon>Alphaproteobacteria</taxon>
        <taxon>Hyphomicrobiales</taxon>
        <taxon>Rhizobiaceae</taxon>
        <taxon>Rhizobium/Agrobacterium group</taxon>
        <taxon>Rhizobium</taxon>
    </lineage>
</organism>
<dbReference type="SMART" id="SM00091">
    <property type="entry name" value="PAS"/>
    <property type="match status" value="4"/>
</dbReference>
<dbReference type="InterPro" id="IPR035965">
    <property type="entry name" value="PAS-like_dom_sf"/>
</dbReference>
<feature type="domain" description="PAC" evidence="8">
    <location>
        <begin position="483"/>
        <end position="535"/>
    </location>
</feature>
<gene>
    <name evidence="9" type="primary">fixL_2</name>
    <name evidence="9" type="ORF">RTCCBAU85039_4612</name>
    <name evidence="10" type="ORF">SAMN05216228_102311</name>
</gene>
<dbReference type="Proteomes" id="UP000198939">
    <property type="component" value="Unassembled WGS sequence"/>
</dbReference>
<dbReference type="SUPFAM" id="SSF55874">
    <property type="entry name" value="ATPase domain of HSP90 chaperone/DNA topoisomerase II/histidine kinase"/>
    <property type="match status" value="1"/>
</dbReference>
<dbReference type="Gene3D" id="1.10.287.130">
    <property type="match status" value="1"/>
</dbReference>
<comment type="catalytic activity">
    <reaction evidence="1">
        <text>ATP + protein L-histidine = ADP + protein N-phospho-L-histidine.</text>
        <dbReference type="EC" id="2.7.13.3"/>
    </reaction>
</comment>
<dbReference type="FunFam" id="3.30.450.20:FF:000099">
    <property type="entry name" value="Sensory box sensor histidine kinase"/>
    <property type="match status" value="1"/>
</dbReference>
<dbReference type="SUPFAM" id="SSF55785">
    <property type="entry name" value="PYP-like sensor domain (PAS domain)"/>
    <property type="match status" value="4"/>
</dbReference>
<dbReference type="PROSITE" id="PS50109">
    <property type="entry name" value="HIS_KIN"/>
    <property type="match status" value="1"/>
</dbReference>
<dbReference type="CDD" id="cd00082">
    <property type="entry name" value="HisKA"/>
    <property type="match status" value="1"/>
</dbReference>
<dbReference type="CDD" id="cd00130">
    <property type="entry name" value="PAS"/>
    <property type="match status" value="4"/>
</dbReference>
<dbReference type="SUPFAM" id="SSF47384">
    <property type="entry name" value="Homodimeric domain of signal transducing histidine kinase"/>
    <property type="match status" value="1"/>
</dbReference>
<evidence type="ECO:0000313" key="9">
    <source>
        <dbReference type="EMBL" id="SEI10885.1"/>
    </source>
</evidence>
<dbReference type="AlphaFoldDB" id="A0A1H8S2A8"/>
<reference evidence="11" key="2">
    <citation type="submission" date="2016-10" db="EMBL/GenBank/DDBJ databases">
        <authorList>
            <person name="Wibberg D."/>
        </authorList>
    </citation>
    <scope>NUCLEOTIDE SEQUENCE [LARGE SCALE GENOMIC DNA]</scope>
</reference>
<accession>A0A1H8S2A8</accession>
<evidence type="ECO:0000256" key="1">
    <source>
        <dbReference type="ARBA" id="ARBA00000085"/>
    </source>
</evidence>
<dbReference type="InterPro" id="IPR000014">
    <property type="entry name" value="PAS"/>
</dbReference>
<dbReference type="InterPro" id="IPR001610">
    <property type="entry name" value="PAC"/>
</dbReference>
<evidence type="ECO:0000256" key="3">
    <source>
        <dbReference type="ARBA" id="ARBA00022553"/>
    </source>
</evidence>
<feature type="domain" description="PAS" evidence="7">
    <location>
        <begin position="142"/>
        <end position="219"/>
    </location>
</feature>
<dbReference type="NCBIfam" id="TIGR00229">
    <property type="entry name" value="sensory_box"/>
    <property type="match status" value="4"/>
</dbReference>
<feature type="domain" description="PAS" evidence="7">
    <location>
        <begin position="11"/>
        <end position="87"/>
    </location>
</feature>
<feature type="domain" description="PAC" evidence="8">
    <location>
        <begin position="348"/>
        <end position="402"/>
    </location>
</feature>
<feature type="domain" description="PAS" evidence="7">
    <location>
        <begin position="275"/>
        <end position="347"/>
    </location>
</feature>
<dbReference type="InterPro" id="IPR036890">
    <property type="entry name" value="HATPase_C_sf"/>
</dbReference>
<evidence type="ECO:0000313" key="10">
    <source>
        <dbReference type="EMBL" id="SEO72478.1"/>
    </source>
</evidence>
<reference evidence="9" key="3">
    <citation type="submission" date="2016-10" db="EMBL/GenBank/DDBJ databases">
        <authorList>
            <person name="de Groot N.N."/>
        </authorList>
    </citation>
    <scope>NUCLEOTIDE SEQUENCE [LARGE SCALE GENOMIC DNA]</scope>
    <source>
        <strain evidence="9">CCBAU85039</strain>
    </source>
</reference>
<protein>
    <recommendedName>
        <fullName evidence="2">histidine kinase</fullName>
        <ecNumber evidence="2">2.7.13.3</ecNumber>
    </recommendedName>
</protein>
<dbReference type="InterPro" id="IPR013655">
    <property type="entry name" value="PAS_fold_3"/>
</dbReference>
<dbReference type="Pfam" id="PF08447">
    <property type="entry name" value="PAS_3"/>
    <property type="match status" value="4"/>
</dbReference>
<feature type="domain" description="PAC" evidence="8">
    <location>
        <begin position="222"/>
        <end position="274"/>
    </location>
</feature>
<dbReference type="InterPro" id="IPR003594">
    <property type="entry name" value="HATPase_dom"/>
</dbReference>
<dbReference type="InterPro" id="IPR000700">
    <property type="entry name" value="PAS-assoc_C"/>
</dbReference>
<dbReference type="STRING" id="501024.RTCCBAU85039_4612"/>
<evidence type="ECO:0000259" key="6">
    <source>
        <dbReference type="PROSITE" id="PS50109"/>
    </source>
</evidence>
<dbReference type="InterPro" id="IPR003661">
    <property type="entry name" value="HisK_dim/P_dom"/>
</dbReference>
<keyword evidence="5" id="KW-0418">Kinase</keyword>